<dbReference type="InterPro" id="IPR036930">
    <property type="entry name" value="WGR_dom_sf"/>
</dbReference>
<feature type="domain" description="WGR" evidence="1">
    <location>
        <begin position="5"/>
        <end position="94"/>
    </location>
</feature>
<proteinExistence type="predicted"/>
<dbReference type="Pfam" id="PF05406">
    <property type="entry name" value="WGR"/>
    <property type="match status" value="1"/>
</dbReference>
<evidence type="ECO:0000259" key="1">
    <source>
        <dbReference type="PROSITE" id="PS51977"/>
    </source>
</evidence>
<dbReference type="Gene3D" id="2.20.140.10">
    <property type="entry name" value="WGR domain"/>
    <property type="match status" value="1"/>
</dbReference>
<dbReference type="InterPro" id="IPR008893">
    <property type="entry name" value="WGR_domain"/>
</dbReference>
<sequence length="97" mass="10949">MALYNFRLYCQRIDATKNMARYYALSLQPTLFGEMAVVRCWGRIGRRGGEKCEVFATERDAARHFLELARIKRGKGYRPVGNCGNPGNSTPHAAPPQ</sequence>
<keyword evidence="2" id="KW-0238">DNA-binding</keyword>
<dbReference type="RefSeq" id="WP_125850946.1">
    <property type="nucleotide sequence ID" value="NZ_JACHXH010000042.1"/>
</dbReference>
<dbReference type="Proteomes" id="UP000518315">
    <property type="component" value="Unassembled WGS sequence"/>
</dbReference>
<comment type="caution">
    <text evidence="3">The sequence shown here is derived from an EMBL/GenBank/DDBJ whole genome shotgun (WGS) entry which is preliminary data.</text>
</comment>
<keyword evidence="5" id="KW-1185">Reference proteome</keyword>
<gene>
    <name evidence="3" type="ORF">EFD55_31985</name>
    <name evidence="2" type="ORF">FHS26_006745</name>
</gene>
<dbReference type="AlphaFoldDB" id="A0A427M6U1"/>
<evidence type="ECO:0000313" key="5">
    <source>
        <dbReference type="Proteomes" id="UP000518315"/>
    </source>
</evidence>
<dbReference type="EMBL" id="RJJT01000040">
    <property type="protein sequence ID" value="RSB59985.1"/>
    <property type="molecule type" value="Genomic_DNA"/>
</dbReference>
<dbReference type="SMART" id="SM00773">
    <property type="entry name" value="WGR"/>
    <property type="match status" value="1"/>
</dbReference>
<dbReference type="EMBL" id="JACHXH010000042">
    <property type="protein sequence ID" value="MBB3138965.1"/>
    <property type="molecule type" value="Genomic_DNA"/>
</dbReference>
<accession>A0A427M6U1</accession>
<dbReference type="GO" id="GO:0003677">
    <property type="term" value="F:DNA binding"/>
    <property type="evidence" value="ECO:0007669"/>
    <property type="project" value="UniProtKB-KW"/>
</dbReference>
<dbReference type="Proteomes" id="UP000277279">
    <property type="component" value="Unassembled WGS sequence"/>
</dbReference>
<reference evidence="3 4" key="1">
    <citation type="submission" date="2018-11" db="EMBL/GenBank/DDBJ databases">
        <authorList>
            <person name="Huo Y."/>
        </authorList>
    </citation>
    <scope>NUCLEOTIDE SEQUENCE [LARGE SCALE GENOMIC DNA]</scope>
    <source>
        <strain evidence="3 4">DSM 30132</strain>
    </source>
</reference>
<dbReference type="CDD" id="cd07996">
    <property type="entry name" value="WGR_MMR_like"/>
    <property type="match status" value="1"/>
</dbReference>
<dbReference type="OrthoDB" id="5801306at2"/>
<organism evidence="3 4">
    <name type="scientific">Rhizobium pisi</name>
    <dbReference type="NCBI Taxonomy" id="574561"/>
    <lineage>
        <taxon>Bacteria</taxon>
        <taxon>Pseudomonadati</taxon>
        <taxon>Pseudomonadota</taxon>
        <taxon>Alphaproteobacteria</taxon>
        <taxon>Hyphomicrobiales</taxon>
        <taxon>Rhizobiaceae</taxon>
        <taxon>Rhizobium/Agrobacterium group</taxon>
        <taxon>Rhizobium</taxon>
    </lineage>
</organism>
<dbReference type="SUPFAM" id="SSF142921">
    <property type="entry name" value="WGR domain-like"/>
    <property type="match status" value="1"/>
</dbReference>
<dbReference type="InterPro" id="IPR049809">
    <property type="entry name" value="YehF/YfeS-like_WGR"/>
</dbReference>
<dbReference type="PROSITE" id="PS51977">
    <property type="entry name" value="WGR"/>
    <property type="match status" value="1"/>
</dbReference>
<evidence type="ECO:0000313" key="4">
    <source>
        <dbReference type="Proteomes" id="UP000277279"/>
    </source>
</evidence>
<evidence type="ECO:0000313" key="3">
    <source>
        <dbReference type="EMBL" id="RSB59985.1"/>
    </source>
</evidence>
<reference evidence="2 5" key="2">
    <citation type="submission" date="2020-08" db="EMBL/GenBank/DDBJ databases">
        <title>Genomic Encyclopedia of Type Strains, Phase III (KMG-III): the genomes of soil and plant-associated and newly described type strains.</title>
        <authorList>
            <person name="Whitman W."/>
        </authorList>
    </citation>
    <scope>NUCLEOTIDE SEQUENCE [LARGE SCALE GENOMIC DNA]</scope>
    <source>
        <strain evidence="2 5">CECT 4113</strain>
    </source>
</reference>
<name>A0A427M6U1_9HYPH</name>
<protein>
    <submittedName>
        <fullName evidence="2">Putative DNA-binding WGR domain protein</fullName>
    </submittedName>
    <submittedName>
        <fullName evidence="3">WGR domain-containing protein</fullName>
    </submittedName>
</protein>
<evidence type="ECO:0000313" key="2">
    <source>
        <dbReference type="EMBL" id="MBB3138965.1"/>
    </source>
</evidence>